<dbReference type="Proteomes" id="UP000244867">
    <property type="component" value="Unassembled WGS sequence"/>
</dbReference>
<proteinExistence type="predicted"/>
<protein>
    <submittedName>
        <fullName evidence="1">Uncharacterized protein</fullName>
    </submittedName>
</protein>
<evidence type="ECO:0000313" key="1">
    <source>
        <dbReference type="EMBL" id="PUA80041.1"/>
    </source>
</evidence>
<gene>
    <name evidence="1" type="ORF">C7S10_15920</name>
</gene>
<keyword evidence="2" id="KW-1185">Reference proteome</keyword>
<accession>A0A2R7YUN0</accession>
<sequence>MAALDDVREVLRELREARGPADVGALDPVQQRSELRSGRRCRGRVVHRVACVGDGRAGPVQLVAVRRRLWTRILDLIGAWTDARRPARLLDPDLCAL</sequence>
<dbReference type="AlphaFoldDB" id="A0A2R7YUN0"/>
<name>A0A2R7YUN0_9ACTN</name>
<organism evidence="1 2">
    <name type="scientific">Nocardioides currus</name>
    <dbReference type="NCBI Taxonomy" id="2133958"/>
    <lineage>
        <taxon>Bacteria</taxon>
        <taxon>Bacillati</taxon>
        <taxon>Actinomycetota</taxon>
        <taxon>Actinomycetes</taxon>
        <taxon>Propionibacteriales</taxon>
        <taxon>Nocardioidaceae</taxon>
        <taxon>Nocardioides</taxon>
    </lineage>
</organism>
<evidence type="ECO:0000313" key="2">
    <source>
        <dbReference type="Proteomes" id="UP000244867"/>
    </source>
</evidence>
<reference evidence="1 2" key="1">
    <citation type="submission" date="2018-03" db="EMBL/GenBank/DDBJ databases">
        <authorList>
            <person name="Keele B.F."/>
        </authorList>
    </citation>
    <scope>NUCLEOTIDE SEQUENCE [LARGE SCALE GENOMIC DNA]</scope>
    <source>
        <strain evidence="1 2">IB-3</strain>
    </source>
</reference>
<comment type="caution">
    <text evidence="1">The sequence shown here is derived from an EMBL/GenBank/DDBJ whole genome shotgun (WGS) entry which is preliminary data.</text>
</comment>
<dbReference type="EMBL" id="PYXZ01000007">
    <property type="protein sequence ID" value="PUA80041.1"/>
    <property type="molecule type" value="Genomic_DNA"/>
</dbReference>